<proteinExistence type="predicted"/>
<feature type="region of interest" description="Disordered" evidence="1">
    <location>
        <begin position="233"/>
        <end position="276"/>
    </location>
</feature>
<sequence>MPGIAESNSPSYISSQSANVILSDVRPFKLQSEALHAINVFLDEFLYSILDKSSSLSTDKLRASLLNLLPTSLGKEALLEAEVELRAYWDRTTGEDEPAPACEDDSTTFYLEWVFELLRLKCEAYSTLNEFDEDPDVEICIQQRFKQYVATPPNAVLLPGAALYLTAILEAMCEHILTNVGRVAARDSSRTIATVNDLFTALCEDDSIYGLFKSMRVYERIELLSKIPSKSRRSKSFTHSDAGNTLNSRTNSPHRDSLPKKESMSMPRLSSEVSSSVPHMAVVMAAGSRTSLDKSRSTNFKKSLESESLGGAIGHKKSESFFTDEERSLAEDSVLQQEFDDLMRSSATMKVSLTPDRLKTMEVHKQDKDKKSRRPAPISFNKSTDSISSKTQSLRAVNSILEEEELAFPQPPLSTLPMQQEFVVPPTNPGINNRTRSLSTPGVNNRSKRKQPPPIPSSFPHTMARDTRPDDPPGFPPRTRKRQTNRESMDLDDIMAGSDNEEIPAVPPVPSPPIKSPVVSKSTRDLMDFLAQGPPDDFTKPGGELRGTLTLGHNANSPSFDTKPKGAKLRRMISLLNIGNAEKSRAGTHAPRTPATIAKPRPFPVAVTPIPPRLANQTSLSGLSSLANRPIPPRPPRQPDPPSDHEISPPPSPRLPPETIRSSSSIITHSNRPPSPALVPPRRASREKESSFNGSANGHKHAADLVSSDAVAIELSCQAAANLTYSHQERKDRTILAVDSSVQSGPTVGLSPNDVRHLYRLVSSATSADECRLILDMFIAKHEIPIEPPNTSPKSSNPEPSEDVPLEQSLVGFLLGEEPLDDGARVSLELNGTSGSVDLDDARTRSQASITPLPSSDDPDDPKLAQLE</sequence>
<reference evidence="2 3" key="1">
    <citation type="journal article" name="Sci. Rep.">
        <title>Telomere-to-telomere assembled and centromere annotated genomes of the two main subspecies of the button mushroom Agaricus bisporus reveal especially polymorphic chromosome ends.</title>
        <authorList>
            <person name="Sonnenberg A.S.M."/>
            <person name="Sedaghat-Telgerd N."/>
            <person name="Lavrijssen B."/>
            <person name="Ohm R.A."/>
            <person name="Hendrickx P.M."/>
            <person name="Scholtmeijer K."/>
            <person name="Baars J.J.P."/>
            <person name="van Peer A."/>
        </authorList>
    </citation>
    <scope>NUCLEOTIDE SEQUENCE [LARGE SCALE GENOMIC DNA]</scope>
    <source>
        <strain evidence="2 3">H119_p4</strain>
    </source>
</reference>
<evidence type="ECO:0000313" key="3">
    <source>
        <dbReference type="Proteomes" id="UP000629468"/>
    </source>
</evidence>
<feature type="compositionally biased region" description="Polar residues" evidence="1">
    <location>
        <begin position="380"/>
        <end position="391"/>
    </location>
</feature>
<dbReference type="GO" id="GO:0046982">
    <property type="term" value="F:protein heterodimerization activity"/>
    <property type="evidence" value="ECO:0007669"/>
    <property type="project" value="InterPro"/>
</dbReference>
<comment type="caution">
    <text evidence="2">The sequence shown here is derived from an EMBL/GenBank/DDBJ whole genome shotgun (WGS) entry which is preliminary data.</text>
</comment>
<dbReference type="Gene3D" id="1.10.20.10">
    <property type="entry name" value="Histone, subunit A"/>
    <property type="match status" value="1"/>
</dbReference>
<feature type="compositionally biased region" description="Basic and acidic residues" evidence="1">
    <location>
        <begin position="253"/>
        <end position="263"/>
    </location>
</feature>
<feature type="compositionally biased region" description="Pro residues" evidence="1">
    <location>
        <begin position="630"/>
        <end position="641"/>
    </location>
</feature>
<organism evidence="2 3">
    <name type="scientific">Agaricus bisporus var. burnettii</name>
    <dbReference type="NCBI Taxonomy" id="192524"/>
    <lineage>
        <taxon>Eukaryota</taxon>
        <taxon>Fungi</taxon>
        <taxon>Dikarya</taxon>
        <taxon>Basidiomycota</taxon>
        <taxon>Agaricomycotina</taxon>
        <taxon>Agaricomycetes</taxon>
        <taxon>Agaricomycetidae</taxon>
        <taxon>Agaricales</taxon>
        <taxon>Agaricineae</taxon>
        <taxon>Agaricaceae</taxon>
        <taxon>Agaricus</taxon>
    </lineage>
</organism>
<dbReference type="InterPro" id="IPR009072">
    <property type="entry name" value="Histone-fold"/>
</dbReference>
<gene>
    <name evidence="2" type="ORF">Agabi119p4_4172</name>
</gene>
<feature type="region of interest" description="Disordered" evidence="1">
    <location>
        <begin position="580"/>
        <end position="700"/>
    </location>
</feature>
<feature type="region of interest" description="Disordered" evidence="1">
    <location>
        <begin position="361"/>
        <end position="391"/>
    </location>
</feature>
<evidence type="ECO:0000313" key="2">
    <source>
        <dbReference type="EMBL" id="KAF7775779.1"/>
    </source>
</evidence>
<accession>A0A8H7F318</accession>
<evidence type="ECO:0000256" key="1">
    <source>
        <dbReference type="SAM" id="MobiDB-lite"/>
    </source>
</evidence>
<name>A0A8H7F318_AGABI</name>
<protein>
    <submittedName>
        <fullName evidence="2">Uncharacterized protein</fullName>
    </submittedName>
</protein>
<dbReference type="SUPFAM" id="SSF47113">
    <property type="entry name" value="Histone-fold"/>
    <property type="match status" value="1"/>
</dbReference>
<feature type="region of interest" description="Disordered" evidence="1">
    <location>
        <begin position="785"/>
        <end position="804"/>
    </location>
</feature>
<feature type="compositionally biased region" description="Polar residues" evidence="1">
    <location>
        <begin position="237"/>
        <end position="251"/>
    </location>
</feature>
<dbReference type="Proteomes" id="UP000629468">
    <property type="component" value="Unassembled WGS sequence"/>
</dbReference>
<feature type="compositionally biased region" description="Polar residues" evidence="1">
    <location>
        <begin position="615"/>
        <end position="627"/>
    </location>
</feature>
<feature type="region of interest" description="Disordered" evidence="1">
    <location>
        <begin position="824"/>
        <end position="868"/>
    </location>
</feature>
<feature type="compositionally biased region" description="Polar residues" evidence="1">
    <location>
        <begin position="429"/>
        <end position="445"/>
    </location>
</feature>
<dbReference type="AlphaFoldDB" id="A0A8H7F318"/>
<dbReference type="EMBL" id="JABXXO010000006">
    <property type="protein sequence ID" value="KAF7775779.1"/>
    <property type="molecule type" value="Genomic_DNA"/>
</dbReference>
<feature type="region of interest" description="Disordered" evidence="1">
    <location>
        <begin position="422"/>
        <end position="488"/>
    </location>
</feature>
<feature type="compositionally biased region" description="Basic and acidic residues" evidence="1">
    <location>
        <begin position="361"/>
        <end position="370"/>
    </location>
</feature>